<gene>
    <name evidence="2" type="ORF">ETEE_1641</name>
</gene>
<dbReference type="HOGENOM" id="CLU_1459153_0_0_6"/>
<name>A0A076LHU7_9GAMM</name>
<dbReference type="Proteomes" id="UP000028681">
    <property type="component" value="Chromosome"/>
</dbReference>
<dbReference type="KEGG" id="ete:ETEE_1641"/>
<sequence length="185" mass="19837">MGFVDKLDMPYSVAPEQLNVMLDSLTKDISISGLKPYDFFIVPVSGTVTLGSAVTRGTTINAVKAYLGSTSISGGFVGNKQLALSTAPTVIAEQAAIPLNGKVLAITTDLMIKRVFNLSLRALQDFVDSIFRLMDLPLHCPGDSLVSKRAKHINISIKTPTRGEISHLVVDCSGLKVFGDGEWKV</sequence>
<evidence type="ECO:0000259" key="1">
    <source>
        <dbReference type="Pfam" id="PF13737"/>
    </source>
</evidence>
<dbReference type="AlphaFoldDB" id="A0A076LHU7"/>
<accession>A0A076LHU7</accession>
<evidence type="ECO:0000313" key="3">
    <source>
        <dbReference type="Proteomes" id="UP000028681"/>
    </source>
</evidence>
<reference evidence="2 3" key="1">
    <citation type="journal article" date="2012" name="PLoS ONE">
        <title>Edwardsiella comparative phylogenomics reveal the new intra/inter-species taxonomic relationships, virulence evolution and niche adaptation mechanisms.</title>
        <authorList>
            <person name="Yang M."/>
            <person name="Lv Y."/>
            <person name="Xiao J."/>
            <person name="Wu H."/>
            <person name="Zheng H."/>
            <person name="Liu Q."/>
            <person name="Zhang Y."/>
            <person name="Wang Q."/>
        </authorList>
    </citation>
    <scope>NUCLEOTIDE SEQUENCE [LARGE SCALE GENOMIC DNA]</scope>
    <source>
        <strain evidence="3">080813</strain>
    </source>
</reference>
<dbReference type="PANTHER" id="PTHR34631:SF3">
    <property type="entry name" value="ISSOD12 TRANSPOSASE TNPA_ISSOD12"/>
    <property type="match status" value="1"/>
</dbReference>
<dbReference type="EMBL" id="CP006664">
    <property type="protein sequence ID" value="AIJ08090.1"/>
    <property type="molecule type" value="Genomic_DNA"/>
</dbReference>
<proteinExistence type="predicted"/>
<dbReference type="InterPro" id="IPR025668">
    <property type="entry name" value="Tnp_DDE_dom"/>
</dbReference>
<dbReference type="InterPro" id="IPR053172">
    <property type="entry name" value="Tn903_transposase"/>
</dbReference>
<feature type="domain" description="Transposase DDE" evidence="1">
    <location>
        <begin position="104"/>
        <end position="179"/>
    </location>
</feature>
<organism evidence="2 3">
    <name type="scientific">Edwardsiella anguillarum ET080813</name>
    <dbReference type="NCBI Taxonomy" id="667120"/>
    <lineage>
        <taxon>Bacteria</taxon>
        <taxon>Pseudomonadati</taxon>
        <taxon>Pseudomonadota</taxon>
        <taxon>Gammaproteobacteria</taxon>
        <taxon>Enterobacterales</taxon>
        <taxon>Hafniaceae</taxon>
        <taxon>Edwardsiella</taxon>
    </lineage>
</organism>
<dbReference type="Pfam" id="PF13737">
    <property type="entry name" value="DDE_Tnp_1_5"/>
    <property type="match status" value="1"/>
</dbReference>
<dbReference type="PANTHER" id="PTHR34631">
    <property type="match status" value="1"/>
</dbReference>
<protein>
    <submittedName>
        <fullName evidence="2">Transposase</fullName>
    </submittedName>
</protein>
<evidence type="ECO:0000313" key="2">
    <source>
        <dbReference type="EMBL" id="AIJ08090.1"/>
    </source>
</evidence>